<dbReference type="InterPro" id="IPR011009">
    <property type="entry name" value="Kinase-like_dom_sf"/>
</dbReference>
<evidence type="ECO:0000313" key="4">
    <source>
        <dbReference type="Proteomes" id="UP001519362"/>
    </source>
</evidence>
<reference evidence="3 4" key="1">
    <citation type="submission" date="2021-03" db="EMBL/GenBank/DDBJ databases">
        <title>Sequencing the genomes of 1000 actinobacteria strains.</title>
        <authorList>
            <person name="Klenk H.-P."/>
        </authorList>
    </citation>
    <scope>NUCLEOTIDE SEQUENCE [LARGE SCALE GENOMIC DNA]</scope>
    <source>
        <strain evidence="3 4">DSM 24221</strain>
    </source>
</reference>
<accession>A0ABS4ZE98</accession>
<gene>
    <name evidence="3" type="ORF">JOF34_000199</name>
</gene>
<protein>
    <submittedName>
        <fullName evidence="3">Ser/Thr protein kinase RdoA (MazF antagonist)</fullName>
    </submittedName>
</protein>
<dbReference type="SUPFAM" id="SSF53474">
    <property type="entry name" value="alpha/beta-Hydrolases"/>
    <property type="match status" value="1"/>
</dbReference>
<name>A0ABS4ZE98_9MICO</name>
<feature type="domain" description="Epoxide hydrolase N-terminal" evidence="2">
    <location>
        <begin position="9"/>
        <end position="85"/>
    </location>
</feature>
<sequence length="193" mass="22076">MSTRPEHFFNVPDSDLDRLARRLHEAVLPDQTPGPDWSRGIPTRVLERLRRRWIERYDWRQYERALNREQHSFYTSVSGPLHYVCRDGDIAIDAPQLDHAALARVGRMIREIHDASVNVPLSGGNDDDVLIPAPHVDLFCHNDLAPWNLVLGDRWVFIDWDSAGPSSRIWDLAYAAQSFTLNDASENPDIAAV</sequence>
<dbReference type="Pfam" id="PF06441">
    <property type="entry name" value="EHN"/>
    <property type="match status" value="1"/>
</dbReference>
<evidence type="ECO:0000259" key="2">
    <source>
        <dbReference type="Pfam" id="PF06441"/>
    </source>
</evidence>
<dbReference type="InterPro" id="IPR002575">
    <property type="entry name" value="Aminoglycoside_PTrfase"/>
</dbReference>
<feature type="domain" description="Aminoglycoside phosphotransferase" evidence="1">
    <location>
        <begin position="137"/>
        <end position="180"/>
    </location>
</feature>
<evidence type="ECO:0000313" key="3">
    <source>
        <dbReference type="EMBL" id="MBP2435613.1"/>
    </source>
</evidence>
<dbReference type="Pfam" id="PF01636">
    <property type="entry name" value="APH"/>
    <property type="match status" value="1"/>
</dbReference>
<proteinExistence type="predicted"/>
<dbReference type="InterPro" id="IPR010497">
    <property type="entry name" value="Epoxide_hydro_N"/>
</dbReference>
<keyword evidence="4" id="KW-1185">Reference proteome</keyword>
<keyword evidence="3" id="KW-0808">Transferase</keyword>
<dbReference type="Proteomes" id="UP001519362">
    <property type="component" value="Unassembled WGS sequence"/>
</dbReference>
<dbReference type="EMBL" id="JAGIOL010000001">
    <property type="protein sequence ID" value="MBP2435613.1"/>
    <property type="molecule type" value="Genomic_DNA"/>
</dbReference>
<evidence type="ECO:0000259" key="1">
    <source>
        <dbReference type="Pfam" id="PF01636"/>
    </source>
</evidence>
<dbReference type="Gene3D" id="3.40.50.1820">
    <property type="entry name" value="alpha/beta hydrolase"/>
    <property type="match status" value="1"/>
</dbReference>
<comment type="caution">
    <text evidence="3">The sequence shown here is derived from an EMBL/GenBank/DDBJ whole genome shotgun (WGS) entry which is preliminary data.</text>
</comment>
<dbReference type="Gene3D" id="3.90.1200.10">
    <property type="match status" value="1"/>
</dbReference>
<dbReference type="SUPFAM" id="SSF56112">
    <property type="entry name" value="Protein kinase-like (PK-like)"/>
    <property type="match status" value="1"/>
</dbReference>
<dbReference type="InterPro" id="IPR029058">
    <property type="entry name" value="AB_hydrolase_fold"/>
</dbReference>
<organism evidence="3 4">
    <name type="scientific">Microbacterium amylolyticum</name>
    <dbReference type="NCBI Taxonomy" id="936337"/>
    <lineage>
        <taxon>Bacteria</taxon>
        <taxon>Bacillati</taxon>
        <taxon>Actinomycetota</taxon>
        <taxon>Actinomycetes</taxon>
        <taxon>Micrococcales</taxon>
        <taxon>Microbacteriaceae</taxon>
        <taxon>Microbacterium</taxon>
    </lineage>
</organism>
<keyword evidence="3" id="KW-0418">Kinase</keyword>
<dbReference type="GO" id="GO:0016301">
    <property type="term" value="F:kinase activity"/>
    <property type="evidence" value="ECO:0007669"/>
    <property type="project" value="UniProtKB-KW"/>
</dbReference>
<dbReference type="RefSeq" id="WP_241245025.1">
    <property type="nucleotide sequence ID" value="NZ_CP049253.1"/>
</dbReference>